<evidence type="ECO:0008006" key="4">
    <source>
        <dbReference type="Google" id="ProtNLM"/>
    </source>
</evidence>
<dbReference type="AlphaFoldDB" id="I3INA0"/>
<sequence>MNNLIKYFKTTSLSFVVFFAAFFIAANPNAYSFDYHEPVLSITNFLDSLSYDYKGFNIKLTGISVGETYDDNVTFENENEEDDFITDASIGFGISYVGKASSFELVGNLHSQAFMKNNEFNNISEDIDFSFNHEFSENDRLSVKNFFVYSEAPLFFRDDFFDEQFVREGGRFKHYTNRFNIDYTKDISKQISVTVRYMNDLNAFSEVDIQTSYLNSGGFEIGYLLSSATRFSVSYDILHRQFENAEDALVNTITTGIRQYITKKLYFDGGVGVDFIDSFDDKNYTRPLYFASVTYEVDERTSAGISFLKKNSTNAYTADIFNEWRTAINFERQILERFGCAFSVFYGDGEYVSSNFERELFGVKTDLTYDINKNLRADLAYSYSDLSSNIETTEYEKNTIFLGLIAEF</sequence>
<dbReference type="OrthoDB" id="255061at2"/>
<name>I3INA0_9BACT</name>
<proteinExistence type="predicted"/>
<dbReference type="SMR" id="I3INA0"/>
<accession>I3INA0</accession>
<evidence type="ECO:0000313" key="3">
    <source>
        <dbReference type="Proteomes" id="UP000002985"/>
    </source>
</evidence>
<gene>
    <name evidence="2" type="ORF">KSU1_C1599</name>
</gene>
<dbReference type="Proteomes" id="UP000002985">
    <property type="component" value="Unassembled WGS sequence"/>
</dbReference>
<dbReference type="EMBL" id="BAFH01000003">
    <property type="protein sequence ID" value="GAB63195.1"/>
    <property type="molecule type" value="Genomic_DNA"/>
</dbReference>
<comment type="caution">
    <text evidence="2">The sequence shown here is derived from an EMBL/GenBank/DDBJ whole genome shotgun (WGS) entry which is preliminary data.</text>
</comment>
<evidence type="ECO:0000256" key="1">
    <source>
        <dbReference type="SAM" id="SignalP"/>
    </source>
</evidence>
<keyword evidence="3" id="KW-1185">Reference proteome</keyword>
<evidence type="ECO:0000313" key="2">
    <source>
        <dbReference type="EMBL" id="GAB63195.1"/>
    </source>
</evidence>
<reference evidence="2 3" key="1">
    <citation type="journal article" date="2012" name="FEBS Lett.">
        <title>Anammox organism KSU-1 expresses a NirK-type copper-containing nitrite reductase instead of a NirS-type with cytochrome cd1.</title>
        <authorList>
            <person name="Hira D."/>
            <person name="Toh H."/>
            <person name="Migita C.T."/>
            <person name="Okubo H."/>
            <person name="Nishiyama T."/>
            <person name="Hattori M."/>
            <person name="Furukawa K."/>
            <person name="Fujii T."/>
        </authorList>
    </citation>
    <scope>NUCLEOTIDE SEQUENCE [LARGE SCALE GENOMIC DNA]</scope>
</reference>
<feature type="signal peptide" evidence="1">
    <location>
        <begin position="1"/>
        <end position="25"/>
    </location>
</feature>
<protein>
    <recommendedName>
        <fullName evidence="4">Beta-barrel porin 2</fullName>
    </recommendedName>
</protein>
<dbReference type="InterPro" id="IPR018759">
    <property type="entry name" value="BBP2_2"/>
</dbReference>
<feature type="chain" id="PRO_5003671258" description="Beta-barrel porin 2" evidence="1">
    <location>
        <begin position="26"/>
        <end position="408"/>
    </location>
</feature>
<dbReference type="Pfam" id="PF10082">
    <property type="entry name" value="BBP2_2"/>
    <property type="match status" value="1"/>
</dbReference>
<dbReference type="SUPFAM" id="SSF56935">
    <property type="entry name" value="Porins"/>
    <property type="match status" value="1"/>
</dbReference>
<organism evidence="2 3">
    <name type="scientific">Candidatus Jettenia caeni</name>
    <dbReference type="NCBI Taxonomy" id="247490"/>
    <lineage>
        <taxon>Bacteria</taxon>
        <taxon>Pseudomonadati</taxon>
        <taxon>Planctomycetota</taxon>
        <taxon>Candidatus Brocadiia</taxon>
        <taxon>Candidatus Brocadiales</taxon>
        <taxon>Candidatus Brocadiaceae</taxon>
        <taxon>Candidatus Jettenia</taxon>
    </lineage>
</organism>
<keyword evidence="1" id="KW-0732">Signal</keyword>